<comment type="pathway">
    <text evidence="1">Cofactor biosynthesis; NAD(+) biosynthesis.</text>
</comment>
<proteinExistence type="predicted"/>
<dbReference type="Gene3D" id="3.20.140.10">
    <property type="entry name" value="nicotinate phosphoribosyltransferase"/>
    <property type="match status" value="1"/>
</dbReference>
<keyword evidence="3" id="KW-1185">Reference proteome</keyword>
<accession>A0A830HHM3</accession>
<dbReference type="OrthoDB" id="514023at2759"/>
<dbReference type="SUPFAM" id="SSF51690">
    <property type="entry name" value="Nicotinate/Quinolinate PRTase C-terminal domain-like"/>
    <property type="match status" value="1"/>
</dbReference>
<dbReference type="GO" id="GO:0009435">
    <property type="term" value="P:NAD+ biosynthetic process"/>
    <property type="evidence" value="ECO:0007669"/>
    <property type="project" value="UniProtKB-UniPathway"/>
</dbReference>
<dbReference type="AlphaFoldDB" id="A0A830HHM3"/>
<evidence type="ECO:0000256" key="1">
    <source>
        <dbReference type="ARBA" id="ARBA00004790"/>
    </source>
</evidence>
<dbReference type="Proteomes" id="UP000660262">
    <property type="component" value="Unassembled WGS sequence"/>
</dbReference>
<evidence type="ECO:0000313" key="3">
    <source>
        <dbReference type="Proteomes" id="UP000660262"/>
    </source>
</evidence>
<sequence>MSPLLPPPPLLQNYVVRFLAPTFLIRLIRLLLYRVFGILVMRTDGHNGLEALTPAERGYASPSDGVLGVREVVRRASRNAGSPASAFHDHLYATFGSSWDDEDLRKGNAVETFDEDVDQLVKRTEYYARRSGATDAIVAAMSEMLRSKEAKRLLAIPSAWLLRRGIADLYKPKMHKVFSTYLRRVRVDFALHVRKSVYPLAKMAQEQPELFGEFARAVKLMDHASSAVTNDEWDALAKYASFHPTDVQKARATVGMPDANLPPVADTRLSVNEHGEVIAMSSGFVESSSHVETSLMQLVQQYTVRGQVRQLAAKTGGRCRISRLERLASSLGKLAGTVSTLNGGWHGLKIALFAGRRSSDRTYLLLQNLFCMRHLVGYVGTSSVQSANLVDGAMRHAGIGEAGRKAQIKALLGTHAHEMSSTFAQLLARFDDEAGGGSDTPCQVSTLCAHIVFVMCNGGSGRGDGITALPDTYGTDGFCAAARAAEVPPEFVEDMKSKWNVDIHPRTRVFDLVHMWRMDSGDYATVARTVLRHSAERRAEVEAMRKRGDQDVPPGPPADVGLMHSNLGSPADVLAVSRLPVDIRPSIVGFGTLADGFAPIELAHCRVDSPEDGSSTIAGTTDNSSNGEAYWTTEATISMASVVMKAVQAYHMDSPRPTDMCTGKLGDGDGKGKLELDPRVTPEVGESMRVRWRAMSAHKSPDVERVTATLRRAYVALTREEIYNK</sequence>
<comment type="caution">
    <text evidence="2">The sequence shown here is derived from an EMBL/GenBank/DDBJ whole genome shotgun (WGS) entry which is preliminary data.</text>
</comment>
<evidence type="ECO:0000313" key="2">
    <source>
        <dbReference type="EMBL" id="GHP06325.1"/>
    </source>
</evidence>
<dbReference type="UniPathway" id="UPA00253"/>
<protein>
    <submittedName>
        <fullName evidence="2">Uncharacterized protein</fullName>
    </submittedName>
</protein>
<reference evidence="2" key="1">
    <citation type="submission" date="2020-10" db="EMBL/GenBank/DDBJ databases">
        <title>Unveiling of a novel bifunctional photoreceptor, Dualchrome1, isolated from a cosmopolitan green alga.</title>
        <authorList>
            <person name="Suzuki S."/>
            <person name="Kawachi M."/>
        </authorList>
    </citation>
    <scope>NUCLEOTIDE SEQUENCE</scope>
    <source>
        <strain evidence="2">NIES 2893</strain>
    </source>
</reference>
<gene>
    <name evidence="2" type="ORF">PPROV_000507200</name>
</gene>
<name>A0A830HHM3_9CHLO</name>
<dbReference type="InterPro" id="IPR036068">
    <property type="entry name" value="Nicotinate_pribotase-like_C"/>
</dbReference>
<dbReference type="EMBL" id="BNJQ01000012">
    <property type="protein sequence ID" value="GHP06325.1"/>
    <property type="molecule type" value="Genomic_DNA"/>
</dbReference>
<organism evidence="2 3">
    <name type="scientific">Pycnococcus provasolii</name>
    <dbReference type="NCBI Taxonomy" id="41880"/>
    <lineage>
        <taxon>Eukaryota</taxon>
        <taxon>Viridiplantae</taxon>
        <taxon>Chlorophyta</taxon>
        <taxon>Pseudoscourfieldiophyceae</taxon>
        <taxon>Pseudoscourfieldiales</taxon>
        <taxon>Pycnococcaceae</taxon>
        <taxon>Pycnococcus</taxon>
    </lineage>
</organism>